<dbReference type="Gene3D" id="3.40.190.10">
    <property type="entry name" value="Periplasmic binding protein-like II"/>
    <property type="match status" value="1"/>
</dbReference>
<dbReference type="GO" id="GO:0022857">
    <property type="term" value="F:transmembrane transporter activity"/>
    <property type="evidence" value="ECO:0007669"/>
    <property type="project" value="InterPro"/>
</dbReference>
<organism evidence="2 3">
    <name type="scientific">Cryptosporangium phraense</name>
    <dbReference type="NCBI Taxonomy" id="2593070"/>
    <lineage>
        <taxon>Bacteria</taxon>
        <taxon>Bacillati</taxon>
        <taxon>Actinomycetota</taxon>
        <taxon>Actinomycetes</taxon>
        <taxon>Cryptosporangiales</taxon>
        <taxon>Cryptosporangiaceae</taxon>
        <taxon>Cryptosporangium</taxon>
    </lineage>
</organism>
<dbReference type="InParanoid" id="A0A545AL69"/>
<dbReference type="AlphaFoldDB" id="A0A545AL69"/>
<dbReference type="SUPFAM" id="SSF53850">
    <property type="entry name" value="Periplasmic binding protein-like II"/>
    <property type="match status" value="1"/>
</dbReference>
<evidence type="ECO:0000313" key="2">
    <source>
        <dbReference type="EMBL" id="TQS42010.1"/>
    </source>
</evidence>
<dbReference type="CDD" id="cd13643">
    <property type="entry name" value="PBP2_BCP_2"/>
    <property type="match status" value="1"/>
</dbReference>
<name>A0A545AL69_9ACTN</name>
<dbReference type="InterPro" id="IPR007210">
    <property type="entry name" value="ABC_Gly_betaine_transp_sub-bd"/>
</dbReference>
<gene>
    <name evidence="2" type="ORF">FL583_27200</name>
</gene>
<dbReference type="Proteomes" id="UP000317982">
    <property type="component" value="Unassembled WGS sequence"/>
</dbReference>
<evidence type="ECO:0000259" key="1">
    <source>
        <dbReference type="Pfam" id="PF04069"/>
    </source>
</evidence>
<protein>
    <submittedName>
        <fullName evidence="2">Glycine/betaine ABC transporter substrate-binding protein</fullName>
    </submittedName>
</protein>
<dbReference type="EMBL" id="VIRS01000021">
    <property type="protein sequence ID" value="TQS42010.1"/>
    <property type="molecule type" value="Genomic_DNA"/>
</dbReference>
<comment type="caution">
    <text evidence="2">The sequence shown here is derived from an EMBL/GenBank/DDBJ whole genome shotgun (WGS) entry which is preliminary data.</text>
</comment>
<accession>A0A545AL69</accession>
<dbReference type="OrthoDB" id="7805658at2"/>
<reference evidence="2 3" key="1">
    <citation type="submission" date="2019-07" db="EMBL/GenBank/DDBJ databases">
        <title>Cryptosporangium phraense sp. nov., isolated from plant litter.</title>
        <authorList>
            <person name="Suriyachadkun C."/>
        </authorList>
    </citation>
    <scope>NUCLEOTIDE SEQUENCE [LARGE SCALE GENOMIC DNA]</scope>
    <source>
        <strain evidence="2 3">A-T 5661</strain>
    </source>
</reference>
<dbReference type="Gene3D" id="3.40.190.100">
    <property type="entry name" value="Glycine betaine-binding periplasmic protein, domain 2"/>
    <property type="match status" value="1"/>
</dbReference>
<feature type="domain" description="ABC-type glycine betaine transport system substrate-binding" evidence="1">
    <location>
        <begin position="2"/>
        <end position="266"/>
    </location>
</feature>
<dbReference type="GO" id="GO:0043190">
    <property type="term" value="C:ATP-binding cassette (ABC) transporter complex"/>
    <property type="evidence" value="ECO:0007669"/>
    <property type="project" value="InterPro"/>
</dbReference>
<keyword evidence="3" id="KW-1185">Reference proteome</keyword>
<proteinExistence type="predicted"/>
<evidence type="ECO:0000313" key="3">
    <source>
        <dbReference type="Proteomes" id="UP000317982"/>
    </source>
</evidence>
<dbReference type="Pfam" id="PF04069">
    <property type="entry name" value="OpuAC"/>
    <property type="match status" value="1"/>
</dbReference>
<sequence length="277" mass="30774">MNVAVNPWVGYAANAAVVSYLLKEQLGCTVVRKDLTEAASWEGLANGGVDVILETWGHDAEKKRYIDDTKVAVELGLTGNKGVIGWYVPPWMATQYPDITDWKNLDKYADLFRTEQSGGKGQFLDGDPSFVTNDAALIRNLKLDYTVVYAGSEDKLIAAFRAAQTDRTPLIGYFYAPQWLLSEIKLVHIALPTYKPGCDADPKTVACDYQPYDLDKVGRKKFVDSGSPAATLIKNFTWTDEDQNAVARDLTVGKMSPDAAAKKWLDAHRAVWQEWMP</sequence>